<keyword evidence="3" id="KW-1185">Reference proteome</keyword>
<dbReference type="EMBL" id="CP000230">
    <property type="protein sequence ID" value="ABC23168.1"/>
    <property type="molecule type" value="Genomic_DNA"/>
</dbReference>
<dbReference type="AlphaFoldDB" id="Q2RRS7"/>
<dbReference type="InterPro" id="IPR035965">
    <property type="entry name" value="PAS-like_dom_sf"/>
</dbReference>
<name>Q2RRS7_RHORT</name>
<sequence>MIDPILAAGLRDRVLARLAHRLPFGLVVTQAGGAILYANPRFAHQIGQAAESLIGRSLAALCPDLPTPTPGLESGRMAALPGADGRMFGVIARVVPASQPPERPSWIWTFEDGVDLPDLERALDHLLSHSPTTGLPAQARFVKEAGDLAGAEGYGLAVIGFTGFTRLQSTVAGALEAPFYRQLAATLAKEAPHRLIGQITADTFALFCPAGHDAAVVAHRVVGHLCHGVLLGEVTLPLDCLGIGRDGAAGTDPALVLEDALAALKAAEAAFPQRGSSRSRAPFSASVST</sequence>
<dbReference type="Proteomes" id="UP000001929">
    <property type="component" value="Chromosome"/>
</dbReference>
<accession>Q2RRS7</accession>
<dbReference type="Gene3D" id="3.30.450.20">
    <property type="entry name" value="PAS domain"/>
    <property type="match status" value="1"/>
</dbReference>
<dbReference type="EnsemblBacteria" id="ABC23168">
    <property type="protein sequence ID" value="ABC23168"/>
    <property type="gene ID" value="Rru_A2368"/>
</dbReference>
<dbReference type="KEGG" id="rru:Rru_A2368"/>
<dbReference type="STRING" id="269796.Rru_A2368"/>
<dbReference type="PROSITE" id="PS50112">
    <property type="entry name" value="PAS"/>
    <property type="match status" value="1"/>
</dbReference>
<dbReference type="SUPFAM" id="SSF55785">
    <property type="entry name" value="PYP-like sensor domain (PAS domain)"/>
    <property type="match status" value="1"/>
</dbReference>
<dbReference type="Gene3D" id="3.30.70.270">
    <property type="match status" value="1"/>
</dbReference>
<feature type="domain" description="PAS" evidence="1">
    <location>
        <begin position="11"/>
        <end position="58"/>
    </location>
</feature>
<evidence type="ECO:0000313" key="2">
    <source>
        <dbReference type="EMBL" id="ABC23168.1"/>
    </source>
</evidence>
<proteinExistence type="predicted"/>
<organism evidence="2 3">
    <name type="scientific">Rhodospirillum rubrum (strain ATCC 11170 / ATH 1.1.1 / DSM 467 / LMG 4362 / NCIMB 8255 / S1)</name>
    <dbReference type="NCBI Taxonomy" id="269796"/>
    <lineage>
        <taxon>Bacteria</taxon>
        <taxon>Pseudomonadati</taxon>
        <taxon>Pseudomonadota</taxon>
        <taxon>Alphaproteobacteria</taxon>
        <taxon>Rhodospirillales</taxon>
        <taxon>Rhodospirillaceae</taxon>
        <taxon>Rhodospirillum</taxon>
    </lineage>
</organism>
<evidence type="ECO:0000313" key="3">
    <source>
        <dbReference type="Proteomes" id="UP000001929"/>
    </source>
</evidence>
<reference evidence="2 3" key="1">
    <citation type="journal article" date="2011" name="Stand. Genomic Sci.">
        <title>Complete genome sequence of Rhodospirillum rubrum type strain (S1).</title>
        <authorList>
            <person name="Munk A.C."/>
            <person name="Copeland A."/>
            <person name="Lucas S."/>
            <person name="Lapidus A."/>
            <person name="Del Rio T.G."/>
            <person name="Barry K."/>
            <person name="Detter J.C."/>
            <person name="Hammon N."/>
            <person name="Israni S."/>
            <person name="Pitluck S."/>
            <person name="Brettin T."/>
            <person name="Bruce D."/>
            <person name="Han C."/>
            <person name="Tapia R."/>
            <person name="Gilna P."/>
            <person name="Schmutz J."/>
            <person name="Larimer F."/>
            <person name="Land M."/>
            <person name="Kyrpides N.C."/>
            <person name="Mavromatis K."/>
            <person name="Richardson P."/>
            <person name="Rohde M."/>
            <person name="Goker M."/>
            <person name="Klenk H.P."/>
            <person name="Zhang Y."/>
            <person name="Roberts G.P."/>
            <person name="Reslewic S."/>
            <person name="Schwartz D.C."/>
        </authorList>
    </citation>
    <scope>NUCLEOTIDE SEQUENCE [LARGE SCALE GENOMIC DNA]</scope>
    <source>
        <strain evidence="3">ATCC 11170 / ATH 1.1.1 / DSM 467 / LMG 4362 / NCIMB 8255 / S1</strain>
    </source>
</reference>
<dbReference type="InterPro" id="IPR000014">
    <property type="entry name" value="PAS"/>
</dbReference>
<dbReference type="RefSeq" id="WP_011390121.1">
    <property type="nucleotide sequence ID" value="NC_007643.1"/>
</dbReference>
<evidence type="ECO:0000259" key="1">
    <source>
        <dbReference type="PROSITE" id="PS50112"/>
    </source>
</evidence>
<gene>
    <name evidence="2" type="ordered locus">Rru_A2368</name>
</gene>
<protein>
    <submittedName>
        <fullName evidence="2">Transcriptional regulator with PAS/PAC domain</fullName>
    </submittedName>
</protein>
<dbReference type="HOGENOM" id="CLU_962714_0_0_5"/>
<dbReference type="InterPro" id="IPR043128">
    <property type="entry name" value="Rev_trsase/Diguanyl_cyclase"/>
</dbReference>
<dbReference type="CDD" id="cd00130">
    <property type="entry name" value="PAS"/>
    <property type="match status" value="1"/>
</dbReference>